<keyword evidence="4" id="KW-1185">Reference proteome</keyword>
<reference evidence="3 4" key="1">
    <citation type="submission" date="2021-01" db="EMBL/GenBank/DDBJ databases">
        <title>C459-1 draft genome sequence.</title>
        <authorList>
            <person name="Zhang X.-F."/>
        </authorList>
    </citation>
    <scope>NUCLEOTIDE SEQUENCE [LARGE SCALE GENOMIC DNA]</scope>
    <source>
        <strain evidence="4">C459-1</strain>
    </source>
</reference>
<gene>
    <name evidence="3" type="ORF">JKG61_22335</name>
</gene>
<accession>A0ABS1R9X8</accession>
<name>A0ABS1R9X8_9SPHI</name>
<dbReference type="EMBL" id="JAERTY010000019">
    <property type="protein sequence ID" value="MBL1411514.1"/>
    <property type="molecule type" value="Genomic_DNA"/>
</dbReference>
<evidence type="ECO:0000313" key="3">
    <source>
        <dbReference type="EMBL" id="MBL1411514.1"/>
    </source>
</evidence>
<sequence length="453" mass="53072">MKNTFIIFLLILLCRQVNAQYKALQIGDKMPDFEFAIQNYEQSTAKISDFKGKLVFFDFWSTYCSSCIAGFPRMEKLQKEFGDKIIIILVNIRETQDEVAARLKTRKSIAPELTRMPSIIDEQVFAQLFPHQFAGNYVWIDPEGVLRLNTSLSKNIHAKKIQEVLDGKEISFLTSGQVYGLADDEPTLLKIINQTNPNGSDIYSFFAPVNLDYYPMGGQKLNQIDTVLKTVRNTFINRRVAELYSYALLGSLEQDWKSNVYGPNQNYYKINRFSFEVKDIFKYDNWIIPKYQQTDEYVIHSLYCYEQVLPQTVSTKQASQYMKEDLDRYFGIRYGSKVTIEENEIPCYYLKKVDNRPKLSEKEIEEKMKALKYEDLTLIWDYNSLLNNYFRLAANNPYVFLGEDVPIKCRAVVPNREEWKKVNTFQDFQRILEFNNLTLVKGTKKINMIIVRD</sequence>
<dbReference type="Proteomes" id="UP000625283">
    <property type="component" value="Unassembled WGS sequence"/>
</dbReference>
<evidence type="ECO:0000259" key="2">
    <source>
        <dbReference type="PROSITE" id="PS51352"/>
    </source>
</evidence>
<dbReference type="InterPro" id="IPR036249">
    <property type="entry name" value="Thioredoxin-like_sf"/>
</dbReference>
<organism evidence="3 4">
    <name type="scientific">Sphingobacterium faecale</name>
    <dbReference type="NCBI Taxonomy" id="2803775"/>
    <lineage>
        <taxon>Bacteria</taxon>
        <taxon>Pseudomonadati</taxon>
        <taxon>Bacteroidota</taxon>
        <taxon>Sphingobacteriia</taxon>
        <taxon>Sphingobacteriales</taxon>
        <taxon>Sphingobacteriaceae</taxon>
        <taxon>Sphingobacterium</taxon>
    </lineage>
</organism>
<dbReference type="InterPro" id="IPR000866">
    <property type="entry name" value="AhpC/TSA"/>
</dbReference>
<comment type="caution">
    <text evidence="3">The sequence shown here is derived from an EMBL/GenBank/DDBJ whole genome shotgun (WGS) entry which is preliminary data.</text>
</comment>
<dbReference type="PANTHER" id="PTHR42852:SF13">
    <property type="entry name" value="PROTEIN DIPZ"/>
    <property type="match status" value="1"/>
</dbReference>
<dbReference type="InterPro" id="IPR013766">
    <property type="entry name" value="Thioredoxin_domain"/>
</dbReference>
<dbReference type="SUPFAM" id="SSF52833">
    <property type="entry name" value="Thioredoxin-like"/>
    <property type="match status" value="1"/>
</dbReference>
<evidence type="ECO:0000313" key="4">
    <source>
        <dbReference type="Proteomes" id="UP000625283"/>
    </source>
</evidence>
<evidence type="ECO:0000256" key="1">
    <source>
        <dbReference type="SAM" id="SignalP"/>
    </source>
</evidence>
<dbReference type="CDD" id="cd02966">
    <property type="entry name" value="TlpA_like_family"/>
    <property type="match status" value="1"/>
</dbReference>
<dbReference type="PANTHER" id="PTHR42852">
    <property type="entry name" value="THIOL:DISULFIDE INTERCHANGE PROTEIN DSBE"/>
    <property type="match status" value="1"/>
</dbReference>
<dbReference type="InterPro" id="IPR050553">
    <property type="entry name" value="Thioredoxin_ResA/DsbE_sf"/>
</dbReference>
<dbReference type="RefSeq" id="WP_202105230.1">
    <property type="nucleotide sequence ID" value="NZ_JAERTY010000019.1"/>
</dbReference>
<protein>
    <submittedName>
        <fullName evidence="3">Redoxin domain-containing protein</fullName>
    </submittedName>
</protein>
<keyword evidence="1" id="KW-0732">Signal</keyword>
<proteinExistence type="predicted"/>
<feature type="chain" id="PRO_5046188028" evidence="1">
    <location>
        <begin position="20"/>
        <end position="453"/>
    </location>
</feature>
<dbReference type="Pfam" id="PF00578">
    <property type="entry name" value="AhpC-TSA"/>
    <property type="match status" value="1"/>
</dbReference>
<dbReference type="PROSITE" id="PS51352">
    <property type="entry name" value="THIOREDOXIN_2"/>
    <property type="match status" value="1"/>
</dbReference>
<feature type="signal peptide" evidence="1">
    <location>
        <begin position="1"/>
        <end position="19"/>
    </location>
</feature>
<dbReference type="Gene3D" id="3.40.30.10">
    <property type="entry name" value="Glutaredoxin"/>
    <property type="match status" value="1"/>
</dbReference>
<feature type="domain" description="Thioredoxin" evidence="2">
    <location>
        <begin position="24"/>
        <end position="170"/>
    </location>
</feature>